<gene>
    <name evidence="3" type="ORF">BGE01nite_46990</name>
</gene>
<feature type="chain" id="PRO_5021745660" evidence="2">
    <location>
        <begin position="32"/>
        <end position="326"/>
    </location>
</feature>
<feature type="region of interest" description="Disordered" evidence="1">
    <location>
        <begin position="37"/>
        <end position="57"/>
    </location>
</feature>
<proteinExistence type="predicted"/>
<dbReference type="Proteomes" id="UP000321577">
    <property type="component" value="Unassembled WGS sequence"/>
</dbReference>
<evidence type="ECO:0000256" key="1">
    <source>
        <dbReference type="SAM" id="MobiDB-lite"/>
    </source>
</evidence>
<dbReference type="EMBL" id="BKAG01000049">
    <property type="protein sequence ID" value="GEP45408.1"/>
    <property type="molecule type" value="Genomic_DNA"/>
</dbReference>
<dbReference type="AlphaFoldDB" id="A0A512MFA5"/>
<reference evidence="3 4" key="1">
    <citation type="submission" date="2019-07" db="EMBL/GenBank/DDBJ databases">
        <title>Whole genome shotgun sequence of Brevifollis gellanilyticus NBRC 108608.</title>
        <authorList>
            <person name="Hosoyama A."/>
            <person name="Uohara A."/>
            <person name="Ohji S."/>
            <person name="Ichikawa N."/>
        </authorList>
    </citation>
    <scope>NUCLEOTIDE SEQUENCE [LARGE SCALE GENOMIC DNA]</scope>
    <source>
        <strain evidence="3 4">NBRC 108608</strain>
    </source>
</reference>
<evidence type="ECO:0000313" key="3">
    <source>
        <dbReference type="EMBL" id="GEP45408.1"/>
    </source>
</evidence>
<keyword evidence="2" id="KW-0732">Signal</keyword>
<name>A0A512MFA5_9BACT</name>
<protein>
    <submittedName>
        <fullName evidence="3">Uncharacterized protein</fullName>
    </submittedName>
</protein>
<organism evidence="3 4">
    <name type="scientific">Brevifollis gellanilyticus</name>
    <dbReference type="NCBI Taxonomy" id="748831"/>
    <lineage>
        <taxon>Bacteria</taxon>
        <taxon>Pseudomonadati</taxon>
        <taxon>Verrucomicrobiota</taxon>
        <taxon>Verrucomicrobiia</taxon>
        <taxon>Verrucomicrobiales</taxon>
        <taxon>Verrucomicrobiaceae</taxon>
    </lineage>
</organism>
<accession>A0A512MFA5</accession>
<keyword evidence="4" id="KW-1185">Reference proteome</keyword>
<evidence type="ECO:0000256" key="2">
    <source>
        <dbReference type="SAM" id="SignalP"/>
    </source>
</evidence>
<comment type="caution">
    <text evidence="3">The sequence shown here is derived from an EMBL/GenBank/DDBJ whole genome shotgun (WGS) entry which is preliminary data.</text>
</comment>
<evidence type="ECO:0000313" key="4">
    <source>
        <dbReference type="Proteomes" id="UP000321577"/>
    </source>
</evidence>
<sequence length="326" mass="35407">MLAPHSAFNIRRMRLSQLSLMCVFAVATAQAQLPVPAQPAAPATEPAPAAAPEKPAEPAKAVAEPETGAVTALDRLVEASQQSSMWPLCRSQSDRMSVMRDKALTNSADASPVSDRYVITTLAGPVDMVRFFNMAKLVSRGSNRYQVLVREWEREGGPAYMARRTAPGTTDCRPDDLPSNALGALFGELIKAEERNLDFDLVPRLKKFFSKLEPVSDEIVKQFSHETLVLGLTPSSSRDEIRASRECFTAAPLYLIPVVAPERKVAIPNAIAALKTAGLELRRERGQLIVLEPVGAPMRASNVVEPTFPTQVLTPRTSAPQAVPVE</sequence>
<feature type="signal peptide" evidence="2">
    <location>
        <begin position="1"/>
        <end position="31"/>
    </location>
</feature>